<sequence length="113" mass="12746">MNFPAHKADSFGCEGEIDEQPETFDRIYHFESPIHSNTLCDCVVCQSGCISSEVIAKPTGRSGDPSVAMEQNATVEMFVDFTDQFFTDDQMRPGAKVRERRRMLNINSAFETK</sequence>
<gene>
    <name evidence="1" type="ORF">EG68_04988</name>
</gene>
<protein>
    <submittedName>
        <fullName evidence="1">Uncharacterized protein</fullName>
    </submittedName>
</protein>
<reference evidence="1" key="1">
    <citation type="submission" date="2019-07" db="EMBL/GenBank/DDBJ databases">
        <title>Annotation for the trematode Paragonimus miyazaki's.</title>
        <authorList>
            <person name="Choi Y.-J."/>
        </authorList>
    </citation>
    <scope>NUCLEOTIDE SEQUENCE</scope>
    <source>
        <strain evidence="1">Japan</strain>
    </source>
</reference>
<organism evidence="1 2">
    <name type="scientific">Paragonimus skrjabini miyazakii</name>
    <dbReference type="NCBI Taxonomy" id="59628"/>
    <lineage>
        <taxon>Eukaryota</taxon>
        <taxon>Metazoa</taxon>
        <taxon>Spiralia</taxon>
        <taxon>Lophotrochozoa</taxon>
        <taxon>Platyhelminthes</taxon>
        <taxon>Trematoda</taxon>
        <taxon>Digenea</taxon>
        <taxon>Plagiorchiida</taxon>
        <taxon>Troglotremata</taxon>
        <taxon>Troglotrematidae</taxon>
        <taxon>Paragonimus</taxon>
    </lineage>
</organism>
<dbReference type="AlphaFoldDB" id="A0A8S9YZP1"/>
<dbReference type="Proteomes" id="UP000822476">
    <property type="component" value="Unassembled WGS sequence"/>
</dbReference>
<dbReference type="EMBL" id="JTDE01001744">
    <property type="protein sequence ID" value="KAF7258401.1"/>
    <property type="molecule type" value="Genomic_DNA"/>
</dbReference>
<proteinExistence type="predicted"/>
<name>A0A8S9YZP1_9TREM</name>
<comment type="caution">
    <text evidence="1">The sequence shown here is derived from an EMBL/GenBank/DDBJ whole genome shotgun (WGS) entry which is preliminary data.</text>
</comment>
<keyword evidence="2" id="KW-1185">Reference proteome</keyword>
<accession>A0A8S9YZP1</accession>
<evidence type="ECO:0000313" key="2">
    <source>
        <dbReference type="Proteomes" id="UP000822476"/>
    </source>
</evidence>
<evidence type="ECO:0000313" key="1">
    <source>
        <dbReference type="EMBL" id="KAF7258401.1"/>
    </source>
</evidence>